<dbReference type="InterPro" id="IPR013797">
    <property type="entry name" value="Maltooligo_trehalose_synth_4"/>
</dbReference>
<keyword evidence="3" id="KW-1185">Reference proteome</keyword>
<evidence type="ECO:0000259" key="1">
    <source>
        <dbReference type="SMART" id="SM00642"/>
    </source>
</evidence>
<dbReference type="NCBIfam" id="TIGR02401">
    <property type="entry name" value="trehalose_TreY"/>
    <property type="match status" value="1"/>
</dbReference>
<dbReference type="SUPFAM" id="SSF51445">
    <property type="entry name" value="(Trans)glycosidases"/>
    <property type="match status" value="1"/>
</dbReference>
<dbReference type="Gene3D" id="3.30.1590.10">
    <property type="entry name" value="Maltooligosyl trehalose synthase, domain 2"/>
    <property type="match status" value="1"/>
</dbReference>
<dbReference type="EMBL" id="CCEJ010000011">
    <property type="protein sequence ID" value="CDR34942.1"/>
    <property type="molecule type" value="Genomic_DNA"/>
</dbReference>
<proteinExistence type="predicted"/>
<dbReference type="GO" id="GO:0005992">
    <property type="term" value="P:trehalose biosynthetic process"/>
    <property type="evidence" value="ECO:0007669"/>
    <property type="project" value="TreeGrafter"/>
</dbReference>
<dbReference type="PANTHER" id="PTHR10357">
    <property type="entry name" value="ALPHA-AMYLASE FAMILY MEMBER"/>
    <property type="match status" value="1"/>
</dbReference>
<dbReference type="InterPro" id="IPR006047">
    <property type="entry name" value="GH13_cat_dom"/>
</dbReference>
<dbReference type="Gene3D" id="1.10.10.470">
    <property type="entry name" value="Maltooligosyl trehalose synthase, domain 4"/>
    <property type="match status" value="1"/>
</dbReference>
<dbReference type="SMART" id="SM00642">
    <property type="entry name" value="Aamy"/>
    <property type="match status" value="1"/>
</dbReference>
<protein>
    <submittedName>
        <fullName evidence="2">Maltooligosyl trehalose synthase</fullName>
        <ecNumber evidence="2">5.4.99.15</ecNumber>
    </submittedName>
</protein>
<dbReference type="Proteomes" id="UP000031552">
    <property type="component" value="Unassembled WGS sequence"/>
</dbReference>
<reference evidence="2" key="2">
    <citation type="submission" date="2014-09" db="EMBL/GenBank/DDBJ databases">
        <title>Criblamydia sequanensis harbors a mega-plasmid encoding arsenite resistance.</title>
        <authorList>
            <person name="Bertelli C."/>
            <person name="Goesmann A."/>
            <person name="Greub G."/>
        </authorList>
    </citation>
    <scope>NUCLEOTIDE SEQUENCE [LARGE SCALE GENOMIC DNA]</scope>
    <source>
        <strain evidence="2">CRIB-18</strain>
    </source>
</reference>
<name>A0A090D0A5_9BACT</name>
<dbReference type="GO" id="GO:0047470">
    <property type="term" value="F:(1,4)-alpha-D-glucan 1-alpha-D-glucosylmutase activity"/>
    <property type="evidence" value="ECO:0007669"/>
    <property type="project" value="UniProtKB-EC"/>
</dbReference>
<dbReference type="CDD" id="cd11336">
    <property type="entry name" value="AmyAc_MTSase"/>
    <property type="match status" value="1"/>
</dbReference>
<accession>A0A090D0A5</accession>
<dbReference type="InterPro" id="IPR017853">
    <property type="entry name" value="GH"/>
</dbReference>
<dbReference type="Gene3D" id="3.20.20.80">
    <property type="entry name" value="Glycosidases"/>
    <property type="match status" value="1"/>
</dbReference>
<dbReference type="InterPro" id="IPR012767">
    <property type="entry name" value="Trehalose_TreY"/>
</dbReference>
<dbReference type="STRING" id="1437425.CSEC_2136"/>
<sequence>MHRVPVSTYRLQLNYLFGLRDCLGLLDYFQELGVDFLYLSPLFAARKKSLHGYDVVDFSSINSEIGSEEDLKKLSEELKKREMGLLLDFVPNHMCVESLDNKWWQDILFRGEKSIYSKVFDIDWQSEKKELKGKVLVPFLGIPLEKALEKGEIEVKTFDNTPKLCYFESQYPICEESTPFLKAFPELVFRQHYLLSDFHRGFVDLNYRRFFYITDLAALRVEVPQVFDAVHEILFKWIDKGWIQGLRIDHIDGLYDPKGYVNKLKEKKDIYLVAEKILGFKEKLSTDWSFSGTTGYEFLAQSQTLFLKKENKNAILETYQTFTNDFSSKEKIERESRKFVLDHPFQSEVNRLIKEFSALDLGIDNKMAQEIIMELLLSFPIYRTYLRKGDYQEEDMAILKQVLNELEKKFLSLPKKQWEAFKSCFLDQEKAENAFVMRFQQTTPSVMAKGIEDTAIYRFFPLLCLSEVGLSYDYYGQDKDDFHEHNLWVNSSFPNSLLATSTHDSKYSADVRCRLSVLTEIPEIWKETLFSFSEMSAGYKKNGTPDKREEYFIYQTLIGLWPLHDLKEDEWQFFHDRICQFLQKAMREAKLKTYWIEPNLVYENEIEQFVSNLLRDKTFKQSVYSFVRKIETAGLLNSLSLLVLTLTSPGVTDIYQGSESWNFSLVDPDNRQKIDFNKLKDSLSEIFKVENFDPKNLIGDLESGKIKQYLLKKGLHFRKKQKDLFLKGSYIPLTLSGSKANQALSFLRKTEEKAFITTVGRFFQNESDPLKMDWEDTAIILPQEESHASFKGLFFNEEIEGNKLYLKDLFQLLPVSILEKSFQKK</sequence>
<evidence type="ECO:0000313" key="2">
    <source>
        <dbReference type="EMBL" id="CDR34942.1"/>
    </source>
</evidence>
<dbReference type="Gene3D" id="1.10.150.200">
    <property type="entry name" value="Maltooligosyl trehalose synthase, domain 3"/>
    <property type="match status" value="1"/>
</dbReference>
<dbReference type="EC" id="5.4.99.15" evidence="2"/>
<gene>
    <name evidence="2" type="primary">treY</name>
    <name evidence="2" type="ORF">CSEC_2136</name>
</gene>
<dbReference type="PANTHER" id="PTHR10357:SF216">
    <property type="entry name" value="MALTOOLIGOSYL TREHALOSE SYNTHASE-RELATED"/>
    <property type="match status" value="1"/>
</dbReference>
<dbReference type="eggNOG" id="COG3280">
    <property type="taxonomic scope" value="Bacteria"/>
</dbReference>
<evidence type="ECO:0000313" key="3">
    <source>
        <dbReference type="Proteomes" id="UP000031552"/>
    </source>
</evidence>
<reference evidence="2" key="1">
    <citation type="submission" date="2013-12" db="EMBL/GenBank/DDBJ databases">
        <authorList>
            <person name="Linke B."/>
        </authorList>
    </citation>
    <scope>NUCLEOTIDE SEQUENCE [LARGE SCALE GENOMIC DNA]</scope>
    <source>
        <strain evidence="2">CRIB-18</strain>
    </source>
</reference>
<dbReference type="OrthoDB" id="9805159at2"/>
<dbReference type="Pfam" id="PF00128">
    <property type="entry name" value="Alpha-amylase"/>
    <property type="match status" value="1"/>
</dbReference>
<organism evidence="2 3">
    <name type="scientific">Candidatus Criblamydia sequanensis CRIB-18</name>
    <dbReference type="NCBI Taxonomy" id="1437425"/>
    <lineage>
        <taxon>Bacteria</taxon>
        <taxon>Pseudomonadati</taxon>
        <taxon>Chlamydiota</taxon>
        <taxon>Chlamydiia</taxon>
        <taxon>Parachlamydiales</taxon>
        <taxon>Candidatus Criblamydiaceae</taxon>
        <taxon>Candidatus Criblamydia</taxon>
    </lineage>
</organism>
<dbReference type="AlphaFoldDB" id="A0A090D0A5"/>
<dbReference type="GO" id="GO:0030980">
    <property type="term" value="P:alpha-glucan catabolic process"/>
    <property type="evidence" value="ECO:0007669"/>
    <property type="project" value="TreeGrafter"/>
</dbReference>
<comment type="caution">
    <text evidence="2">The sequence shown here is derived from an EMBL/GenBank/DDBJ whole genome shotgun (WGS) entry which is preliminary data.</text>
</comment>
<feature type="domain" description="Glycosyl hydrolase family 13 catalytic" evidence="1">
    <location>
        <begin position="18"/>
        <end position="514"/>
    </location>
</feature>
<keyword evidence="2" id="KW-0413">Isomerase</keyword>